<comment type="caution">
    <text evidence="5">The sequence shown here is derived from an EMBL/GenBank/DDBJ whole genome shotgun (WGS) entry which is preliminary data.</text>
</comment>
<evidence type="ECO:0000256" key="1">
    <source>
        <dbReference type="ARBA" id="ARBA00022786"/>
    </source>
</evidence>
<dbReference type="Pfam" id="PF00632">
    <property type="entry name" value="HECT"/>
    <property type="match status" value="1"/>
</dbReference>
<feature type="compositionally biased region" description="Low complexity" evidence="3">
    <location>
        <begin position="2974"/>
        <end position="3283"/>
    </location>
</feature>
<keyword evidence="1 2" id="KW-0833">Ubl conjugation pathway</keyword>
<reference evidence="5 6" key="1">
    <citation type="submission" date="2024-04" db="EMBL/GenBank/DDBJ databases">
        <title>Tritrichomonas musculus Genome.</title>
        <authorList>
            <person name="Alves-Ferreira E."/>
            <person name="Grigg M."/>
            <person name="Lorenzi H."/>
            <person name="Galac M."/>
        </authorList>
    </citation>
    <scope>NUCLEOTIDE SEQUENCE [LARGE SCALE GENOMIC DNA]</scope>
    <source>
        <strain evidence="5 6">EAF2021</strain>
    </source>
</reference>
<feature type="region of interest" description="Disordered" evidence="3">
    <location>
        <begin position="1031"/>
        <end position="1055"/>
    </location>
</feature>
<feature type="region of interest" description="Disordered" evidence="3">
    <location>
        <begin position="431"/>
        <end position="476"/>
    </location>
</feature>
<gene>
    <name evidence="5" type="ORF">M9Y10_035011</name>
</gene>
<feature type="compositionally biased region" description="Basic residues" evidence="3">
    <location>
        <begin position="1044"/>
        <end position="1055"/>
    </location>
</feature>
<dbReference type="EMBL" id="JAPFFF010000005">
    <property type="protein sequence ID" value="KAK8890239.1"/>
    <property type="molecule type" value="Genomic_DNA"/>
</dbReference>
<feature type="region of interest" description="Disordered" evidence="3">
    <location>
        <begin position="2972"/>
        <end position="3289"/>
    </location>
</feature>
<dbReference type="Gene3D" id="3.30.2410.10">
    <property type="entry name" value="Hect, E3 ligase catalytic domain"/>
    <property type="match status" value="1"/>
</dbReference>
<feature type="compositionally biased region" description="Basic and acidic residues" evidence="3">
    <location>
        <begin position="431"/>
        <end position="444"/>
    </location>
</feature>
<dbReference type="PROSITE" id="PS50237">
    <property type="entry name" value="HECT"/>
    <property type="match status" value="1"/>
</dbReference>
<feature type="domain" description="HECT" evidence="4">
    <location>
        <begin position="3451"/>
        <end position="3826"/>
    </location>
</feature>
<proteinExistence type="predicted"/>
<feature type="active site" description="Glycyl thioester intermediate" evidence="2">
    <location>
        <position position="3787"/>
    </location>
</feature>
<evidence type="ECO:0000256" key="2">
    <source>
        <dbReference type="PROSITE-ProRule" id="PRU00104"/>
    </source>
</evidence>
<feature type="compositionally biased region" description="Basic and acidic residues" evidence="3">
    <location>
        <begin position="458"/>
        <end position="476"/>
    </location>
</feature>
<dbReference type="SMART" id="SM00119">
    <property type="entry name" value="HECTc"/>
    <property type="match status" value="1"/>
</dbReference>
<dbReference type="InterPro" id="IPR000569">
    <property type="entry name" value="HECT_dom"/>
</dbReference>
<dbReference type="PANTHER" id="PTHR46654">
    <property type="entry name" value="E3 UBIQUITIN-PROTEIN LIGASE HECTD3"/>
    <property type="match status" value="1"/>
</dbReference>
<evidence type="ECO:0000256" key="3">
    <source>
        <dbReference type="SAM" id="MobiDB-lite"/>
    </source>
</evidence>
<feature type="region of interest" description="Disordered" evidence="3">
    <location>
        <begin position="2839"/>
        <end position="2861"/>
    </location>
</feature>
<dbReference type="Gene3D" id="3.90.1750.10">
    <property type="entry name" value="Hect, E3 ligase catalytic domains"/>
    <property type="match status" value="1"/>
</dbReference>
<dbReference type="Gene3D" id="3.30.2160.10">
    <property type="entry name" value="Hect, E3 ligase catalytic domain"/>
    <property type="match status" value="1"/>
</dbReference>
<keyword evidence="6" id="KW-1185">Reference proteome</keyword>
<sequence length="3831" mass="447009">MTENIIKDFDFDFDIKDHCELSPYMVLSDSSLYHYTDNSFSSVYVQDSSHNPYIYNVLHQLENDIFSEKYYGDDKEKIEDYHNSVLNVLQNLINIDNQDPSLESQFYHPYDIIQDQIYALENFLSQLKKKLKRDFRQMPISTARFPHFQQLTTNYFFYNDDDSNQNEANQNQKDEENLTKIIENNKEETDFLISYDSLIQFHEIISKHTKAFSLSPSFVLSMISKLNSVLTSLLSKETPEKTDYNDFTFFTRFRNLPSDIYSEEEKAIRIKYFKLINLIKIRLYIILQKMHESLVILLQFILMEQDNFNNETDNTFSFKNFFQDSLPDTKRRSKIIEKYSSDQILDFCFSPSGDNDFFLTKEGVFQINELNSIQKIEFKEEEKEKMHEILQKSDKTTAKLSFSNGILYLLFKEDKTIHKILISNDQIVTQKENEKENNSERELKEEEESTKLKGKKQREKEKKEKKMKRKEERKNKEKFEKNLERVKINIPDYPIVSVGFYNDYFRILQRKSYENRKTTYLFTNVDLTPNCRMNYDVFEAFEKNEKENQISETTFEFEIEDKDEKCKINDAFFSGDLIFFTFDDSSVEQLMIYKSGTIEKFKHSISPFLIHSYSRVKMDNDSFLYVLEPVEKQGKESVCINKMYLPETKHYIRAESEIFLNYPYLQKLSDIVDNCSQFIINKEVSREITSDEYIRIQKKDNGEEEDKNEKKKKNSINNTNSFSFEISPEEMSCIIQSPSSIAEQFEFIKKLINGLKDENLKNFFVCLLIKICAINLLYGTSSYYTSKDKMTESTINRFKKFKTFYFDLISSVKQSSNANYEIMLKESILFLLTLAGKFLFLPDQYEMMNERMKDLFYVNNESKLILRSLSSFIFSYPSSLYFIDDSFYNQLLEFKEQIDIQKLFMKNIQLIVLEKRFTEKIMDDEFIQYIFPYIQSLFKYIHYLLSNESIPLIETEELFSYLFGMKIENPFMALMIEKELVQIAPILYDRIKKTPGVVESDQEYRRRNKDIEQQIVHKEIKIIESQHPYNLKVPEEEEEEEPKKHKNKSKSRRRRRRDQIVEDIGVIDFGLKSDVIYCIFDNRCEISPNDSLVLKSPNDRHGSKTYSSRSDFSFNQAINFEDNKVSIRMMRDKELQDPCWGYKMTFIGVSFDNTFYWYPNLHLNFYNHFIAFLTNIYEVAFCSTKVTKNEKEFNIILNNKIIQGIKFEEIDNYEKENDQENTNKPLKRKLTRGISRGISYDSDNDSAFDDNFKKSFLKDLLTVTEDSQTRGKQLLDLLYSKTAKQNRIKLTQSTKSILENEHYLAACLFKQLGLINLCLKFINNEILTINNNDNDNKYENIEVPSALQSIWKKIYNLRKVLFFAYQKSKYKTDSTSIKLNFIKYSEEIKRKCKLLLYSDPILKFKEKGNLDNDTLEGASKSIFSFVTSEIPLSDISELIDIRRKRLSITSQSLSHMKSFFEKNLFFDSSKFLFVKYSDFYKNFKKFDGVTEKELEDLNKLYGSLSLLVVKTIFDDPSIAIILNHNFLKQCLFDHTDNDSKLECSKVFINILEKNKNNDNFAHDYTNFVMISAILAFAAKTKDDQLVDYIVSNLLVSDQIDLQSKRLILTVIPSFVGLMPDNKKVVDKELAFSILSKSFDLPVIARTIFYWLSLIINSQNDESAFDFIMKVFKGIGRSFTGQSCLFINESFQPFAHRSVAEGMISFIRLLINNKNEALLKVIHEILTNKITQNDTYRDELIGLFASIGQTLSAMEPERKVAINERLNLVATIIGLNTSKKRLRSYDQYGKKIIGAYINNVLFDPNKLDLTEQEITNLLDLHDKICKLNEQNYEVEINQTEISENLLIATFYSFLPVIMQNKNNVKILMNDENLKRSLSFFEFSMNSLPSNENSILFLSHHLEQAITSPLYKSNEIFGIDKSNNFRFMKMNFGEVTYNDGNDLIKTVPDHKNVFICCRPFDSDLETYFELKINKIGSRQIFIGFVDSNRSKIDKAFGFGSVGHSKVFCRRCHYLARRLEFVGDQIMKKEKNPILLEKDDRIGCYYTSEYTYLTINGKMSKYRLSNSSLDSYVPIIIIDHDDVELEVTQNVTIVDQQFPFLKVDDPKYFNEKDIQKLNDNDDRIGTDGEFKEKNHLIGQQIYICKTISSQKKSKLETIDVFPHDLLRYRENYGIIKDINTFNDSRFVTKLKVESYDNYTLSKDIINYDIDSRYVKGVKTNFFNLIENRTNRKLGINSSFDMKYLPEKLRKGSDFNSISRYLRSKTIKDNSRSIAIIMTRYLTFVLLDYLRLSKSILLQDEGIESEETKKIIQALTVSLPTITTFRPKFIYTIDKDKLDLYNIFIDENEENEEERKERDTRYFYILPGFSKMFNFSFKLFLQQSEKSISPDFISKLLESSIEKSMNECLNSSSLYDMIPSDEKIESPRPLPKRLAISKELNDSKLKARRIVGYIPILLSSIPEILPSAKCTKRRLRNSSDENTYFNFLVFDNVKMKWKYDIKELREMKMNQNKNLDLKLYKDYKLKLGVLLLSKDLPENLLNGSLGFIQIIFNIFQAFNDSEFLFDKLRDFMSHEFLEKFFSLAMKKNPLVCPFLQVIIVNLISKYGFQDTLFYNNANKASFIFGQTSNNLFKMDDFPSGQNELPLLFSLISNLSQTRISELLTNNENIGDLFDKYDNINNEIMKVTDNEISKKEQKFTECEIHKEAFSWRSRRRRRGRRRRNYHGNDDDSENKKKKNYRSFYLAYYYSCLLHIDEKIPYPMFLFVHVWLMQQFGAFRMKVNKMDIKQFKKIEIEDNKEIIYKSEIFKNETDLNCSLQKLNIYESNEEECSDDDDDDIDELILRSDSDNSENEETNDNDNDQKIKKKKIDKMEDYYVAVHQLTDNKNIKIPKNGQGVNVSFPLEVIVIHEKGNKNRKAELKTGDFYLVDFRPSESQQKECFIKNYDQIQTDVQQFNSLAKYDNELFDSLSHINTASANNKNSNNTSNDNNNTSNDNNNTSNDNNNNSNDNNNNSNDNNNNSNDNNNNSNDNNNNSNDNNNNSNDNNNNSNDNNNNSNDNNNNSNDNNNNSNDNNNNSNDNNNNSNDNNNNSNDNNNNSNDNNNNSNDNNNNSNDNNNKSNDNNNNSNDNNNKSNDNNNKSNDNNNNSNDNNNTSNDNNNTSNDDNNTSNDDNNTSNDDNNTSNDDNNTSNDDNNTSNDDNNTSNDDNNTSNDNNNTSNDDNNTSNDDNNTSNDDNNTSNDDNNTSNDDNNTSNDNNNTSNDDNNTSNDDNNTSNDDNNTSNDDNTINIDDDDNDEYSMYEIKKIDMNPSVVIDDIPDSISPRVVSLRCSVISMYNRIIEGMMVSYTLAEEDDDSNAESNWWRNTSSSDEKPSSQYMKQVIGPAYSMSTRSKFAFINNILKNEKKGNCELSLIFNRFEAEKFHNKFTKEGGKDEDKSGVFARPLFVQFMEQVDDDSIQLLKVRGAPPFSVNLVGEGAIDGGGPAREIFSSLIIEMMSEHIGMFTYNPNRRHKNKETNQEDLIPNPSSNETELRSEFSNDVERLLSKGLTFCGALIAACIVSALPQPMKLASMVWEYLTSGYLSIESIYEIDSNFYHLIQDAESLEKVDLSNLTDEQFNREFNHVFEIHDSFGKTIELVPSGSKVPVTKENLHDFIQLAKKWRLHEFDDELKDIKEGFEKIMTYKNITSILHPDELKLLVCGEPNCSIEHMKNLIDISVPYDDTLSEDDIKTMFWNVLESFTPDERMKFIRFSTGNLGLPAPGLKWDENMSVEICSREDREKNGKNMIHSSTCSSSVSIPFFEKEDELERMLRMALSFSGIITDNTEHFEEISADFF</sequence>
<evidence type="ECO:0000313" key="5">
    <source>
        <dbReference type="EMBL" id="KAK8890239.1"/>
    </source>
</evidence>
<name>A0ABR2KGM9_9EUKA</name>
<dbReference type="InterPro" id="IPR035983">
    <property type="entry name" value="Hect_E3_ubiquitin_ligase"/>
</dbReference>
<dbReference type="InterPro" id="IPR042469">
    <property type="entry name" value="HECTD3"/>
</dbReference>
<dbReference type="Proteomes" id="UP001470230">
    <property type="component" value="Unassembled WGS sequence"/>
</dbReference>
<dbReference type="PANTHER" id="PTHR46654:SF1">
    <property type="entry name" value="E3 UBIQUITIN-PROTEIN LIGASE HECTD3"/>
    <property type="match status" value="1"/>
</dbReference>
<accession>A0ABR2KGM9</accession>
<evidence type="ECO:0000313" key="6">
    <source>
        <dbReference type="Proteomes" id="UP001470230"/>
    </source>
</evidence>
<feature type="compositionally biased region" description="Acidic residues" evidence="3">
    <location>
        <begin position="2844"/>
        <end position="2855"/>
    </location>
</feature>
<dbReference type="SUPFAM" id="SSF56204">
    <property type="entry name" value="Hect, E3 ligase catalytic domain"/>
    <property type="match status" value="1"/>
</dbReference>
<organism evidence="5 6">
    <name type="scientific">Tritrichomonas musculus</name>
    <dbReference type="NCBI Taxonomy" id="1915356"/>
    <lineage>
        <taxon>Eukaryota</taxon>
        <taxon>Metamonada</taxon>
        <taxon>Parabasalia</taxon>
        <taxon>Tritrichomonadida</taxon>
        <taxon>Tritrichomonadidae</taxon>
        <taxon>Tritrichomonas</taxon>
    </lineage>
</organism>
<evidence type="ECO:0000259" key="4">
    <source>
        <dbReference type="PROSITE" id="PS50237"/>
    </source>
</evidence>
<protein>
    <recommendedName>
        <fullName evidence="4">HECT domain-containing protein</fullName>
    </recommendedName>
</protein>